<name>A0ABC8T224_9AQUA</name>
<evidence type="ECO:0000313" key="4">
    <source>
        <dbReference type="Proteomes" id="UP001642360"/>
    </source>
</evidence>
<proteinExistence type="predicted"/>
<dbReference type="EMBL" id="CAUOFW020003626">
    <property type="protein sequence ID" value="CAK9161143.1"/>
    <property type="molecule type" value="Genomic_DNA"/>
</dbReference>
<reference evidence="3 4" key="1">
    <citation type="submission" date="2024-02" db="EMBL/GenBank/DDBJ databases">
        <authorList>
            <person name="Vignale AGUSTIN F."/>
            <person name="Sosa J E."/>
            <person name="Modenutti C."/>
        </authorList>
    </citation>
    <scope>NUCLEOTIDE SEQUENCE [LARGE SCALE GENOMIC DNA]</scope>
</reference>
<comment type="caution">
    <text evidence="3">The sequence shown here is derived from an EMBL/GenBank/DDBJ whole genome shotgun (WGS) entry which is preliminary data.</text>
</comment>
<feature type="non-terminal residue" evidence="3">
    <location>
        <position position="1"/>
    </location>
</feature>
<dbReference type="Proteomes" id="UP001642360">
    <property type="component" value="Unassembled WGS sequence"/>
</dbReference>
<keyword evidence="4" id="KW-1185">Reference proteome</keyword>
<accession>A0ABC8T224</accession>
<sequence length="73" mass="8144">IQHKFGQETEENVASSSKKFRQNNSLPQSLGSLSSAKLEHKFGNTDLKKQLSEAKEKRDALRAENVCLRATNA</sequence>
<organism evidence="3 4">
    <name type="scientific">Ilex paraguariensis</name>
    <name type="common">yerba mate</name>
    <dbReference type="NCBI Taxonomy" id="185542"/>
    <lineage>
        <taxon>Eukaryota</taxon>
        <taxon>Viridiplantae</taxon>
        <taxon>Streptophyta</taxon>
        <taxon>Embryophyta</taxon>
        <taxon>Tracheophyta</taxon>
        <taxon>Spermatophyta</taxon>
        <taxon>Magnoliopsida</taxon>
        <taxon>eudicotyledons</taxon>
        <taxon>Gunneridae</taxon>
        <taxon>Pentapetalae</taxon>
        <taxon>asterids</taxon>
        <taxon>campanulids</taxon>
        <taxon>Aquifoliales</taxon>
        <taxon>Aquifoliaceae</taxon>
        <taxon>Ilex</taxon>
    </lineage>
</organism>
<protein>
    <submittedName>
        <fullName evidence="3">Uncharacterized protein</fullName>
    </submittedName>
</protein>
<evidence type="ECO:0000313" key="3">
    <source>
        <dbReference type="EMBL" id="CAK9161143.1"/>
    </source>
</evidence>
<gene>
    <name evidence="3" type="ORF">ILEXP_LOCUS29930</name>
</gene>
<keyword evidence="1" id="KW-0175">Coiled coil</keyword>
<evidence type="ECO:0000256" key="1">
    <source>
        <dbReference type="SAM" id="Coils"/>
    </source>
</evidence>
<feature type="compositionally biased region" description="Polar residues" evidence="2">
    <location>
        <begin position="12"/>
        <end position="35"/>
    </location>
</feature>
<feature type="region of interest" description="Disordered" evidence="2">
    <location>
        <begin position="1"/>
        <end position="38"/>
    </location>
</feature>
<dbReference type="AlphaFoldDB" id="A0ABC8T224"/>
<feature type="coiled-coil region" evidence="1">
    <location>
        <begin position="44"/>
        <end position="71"/>
    </location>
</feature>
<evidence type="ECO:0000256" key="2">
    <source>
        <dbReference type="SAM" id="MobiDB-lite"/>
    </source>
</evidence>